<evidence type="ECO:0000313" key="2">
    <source>
        <dbReference type="Proteomes" id="UP000035642"/>
    </source>
</evidence>
<feature type="region of interest" description="Disordered" evidence="1">
    <location>
        <begin position="1"/>
        <end position="23"/>
    </location>
</feature>
<dbReference type="STRING" id="6313.A0A0K0D463"/>
<proteinExistence type="predicted"/>
<sequence>MSSESPISLITTGPPSSSPPVPNLTSFCSDGSCEFSIFVGVSTIDVRRPFGSDEMFDGTVNFLRKKEYPHFVTSAPGVPAAMESFRREYKAFFLDKDGQLLHRGSSEIHRHVLRNVELKSFASAMDVSSALWSHERVDVIADGEIERCGWRRDRCSLGDACSLEMDEYAVLSFVRETGHAFTVKLYSVPCPVCSGFQPRALVASPGTKYKLRSAAKMRDVLQRLHVAFAHCGPSDFHELAVIEMFECILGVSSSKNNSFVADCLRLHTDCARSAGIAS</sequence>
<evidence type="ECO:0000313" key="3">
    <source>
        <dbReference type="WBParaSite" id="ACAC_0000485801-mRNA-1"/>
    </source>
</evidence>
<accession>A0A0K0D463</accession>
<protein>
    <submittedName>
        <fullName evidence="3">Uncharacterized protein</fullName>
    </submittedName>
</protein>
<dbReference type="AlphaFoldDB" id="A0A0K0D463"/>
<reference evidence="3" key="2">
    <citation type="submission" date="2017-02" db="UniProtKB">
        <authorList>
            <consortium name="WormBaseParasite"/>
        </authorList>
    </citation>
    <scope>IDENTIFICATION</scope>
</reference>
<dbReference type="Proteomes" id="UP000035642">
    <property type="component" value="Unassembled WGS sequence"/>
</dbReference>
<name>A0A0K0D463_ANGCA</name>
<dbReference type="WBParaSite" id="ACAC_0000485801-mRNA-1">
    <property type="protein sequence ID" value="ACAC_0000485801-mRNA-1"/>
    <property type="gene ID" value="ACAC_0000485801"/>
</dbReference>
<evidence type="ECO:0000256" key="1">
    <source>
        <dbReference type="SAM" id="MobiDB-lite"/>
    </source>
</evidence>
<keyword evidence="2" id="KW-1185">Reference proteome</keyword>
<reference evidence="2" key="1">
    <citation type="submission" date="2012-09" db="EMBL/GenBank/DDBJ databases">
        <authorList>
            <person name="Martin A.A."/>
        </authorList>
    </citation>
    <scope>NUCLEOTIDE SEQUENCE</scope>
</reference>
<organism evidence="2 3">
    <name type="scientific">Angiostrongylus cantonensis</name>
    <name type="common">Rat lungworm</name>
    <dbReference type="NCBI Taxonomy" id="6313"/>
    <lineage>
        <taxon>Eukaryota</taxon>
        <taxon>Metazoa</taxon>
        <taxon>Ecdysozoa</taxon>
        <taxon>Nematoda</taxon>
        <taxon>Chromadorea</taxon>
        <taxon>Rhabditida</taxon>
        <taxon>Rhabditina</taxon>
        <taxon>Rhabditomorpha</taxon>
        <taxon>Strongyloidea</taxon>
        <taxon>Metastrongylidae</taxon>
        <taxon>Angiostrongylus</taxon>
    </lineage>
</organism>
<feature type="compositionally biased region" description="Low complexity" evidence="1">
    <location>
        <begin position="1"/>
        <end position="15"/>
    </location>
</feature>